<dbReference type="GO" id="GO:0009252">
    <property type="term" value="P:peptidoglycan biosynthetic process"/>
    <property type="evidence" value="ECO:0007669"/>
    <property type="project" value="UniProtKB-KW"/>
</dbReference>
<dbReference type="InterPro" id="IPR013437">
    <property type="entry name" value="FtsW"/>
</dbReference>
<dbReference type="InterPro" id="IPR001182">
    <property type="entry name" value="FtsW/RodA"/>
</dbReference>
<feature type="transmembrane region" description="Helical" evidence="17">
    <location>
        <begin position="76"/>
        <end position="96"/>
    </location>
</feature>
<evidence type="ECO:0000256" key="3">
    <source>
        <dbReference type="ARBA" id="ARBA00022475"/>
    </source>
</evidence>
<dbReference type="AlphaFoldDB" id="A0A0F9EXW7"/>
<keyword evidence="5" id="KW-0328">Glycosyltransferase</keyword>
<evidence type="ECO:0000256" key="6">
    <source>
        <dbReference type="ARBA" id="ARBA00022679"/>
    </source>
</evidence>
<proteinExistence type="predicted"/>
<dbReference type="GO" id="GO:0008955">
    <property type="term" value="F:peptidoglycan glycosyltransferase activity"/>
    <property type="evidence" value="ECO:0007669"/>
    <property type="project" value="UniProtKB-EC"/>
</dbReference>
<dbReference type="EC" id="2.4.99.28" evidence="15"/>
<feature type="transmembrane region" description="Helical" evidence="17">
    <location>
        <begin position="161"/>
        <end position="177"/>
    </location>
</feature>
<name>A0A0F9EXW7_9ZZZZ</name>
<evidence type="ECO:0000256" key="7">
    <source>
        <dbReference type="ARBA" id="ARBA00022692"/>
    </source>
</evidence>
<evidence type="ECO:0000256" key="11">
    <source>
        <dbReference type="ARBA" id="ARBA00023136"/>
    </source>
</evidence>
<dbReference type="PANTHER" id="PTHR30474:SF2">
    <property type="entry name" value="PEPTIDOGLYCAN GLYCOSYLTRANSFERASE FTSW-RELATED"/>
    <property type="match status" value="1"/>
</dbReference>
<evidence type="ECO:0000256" key="8">
    <source>
        <dbReference type="ARBA" id="ARBA00022960"/>
    </source>
</evidence>
<dbReference type="GO" id="GO:0008360">
    <property type="term" value="P:regulation of cell shape"/>
    <property type="evidence" value="ECO:0007669"/>
    <property type="project" value="UniProtKB-KW"/>
</dbReference>
<comment type="pathway">
    <text evidence="2">Cell wall biogenesis; peptidoglycan biosynthesis.</text>
</comment>
<dbReference type="GO" id="GO:0015648">
    <property type="term" value="F:lipid-linked peptidoglycan transporter activity"/>
    <property type="evidence" value="ECO:0007669"/>
    <property type="project" value="TreeGrafter"/>
</dbReference>
<comment type="subcellular location">
    <subcellularLocation>
        <location evidence="1">Cell membrane</location>
        <topology evidence="1">Multi-pass membrane protein</topology>
    </subcellularLocation>
</comment>
<evidence type="ECO:0000256" key="4">
    <source>
        <dbReference type="ARBA" id="ARBA00022618"/>
    </source>
</evidence>
<reference evidence="18" key="1">
    <citation type="journal article" date="2015" name="Nature">
        <title>Complex archaea that bridge the gap between prokaryotes and eukaryotes.</title>
        <authorList>
            <person name="Spang A."/>
            <person name="Saw J.H."/>
            <person name="Jorgensen S.L."/>
            <person name="Zaremba-Niedzwiedzka K."/>
            <person name="Martijn J."/>
            <person name="Lind A.E."/>
            <person name="van Eijk R."/>
            <person name="Schleper C."/>
            <person name="Guy L."/>
            <person name="Ettema T.J."/>
        </authorList>
    </citation>
    <scope>NUCLEOTIDE SEQUENCE</scope>
</reference>
<sequence>MNKTTLLLIVSTTCIFFSGLLMVFNTTSAEVLSRSLEVSTHFALVKQLIFGLIAIVIGFVVWQIGYHKIIQSSPYLLLGCTILLLLVFVPKIGQTINGAKRWIGFSGLGLQPSEIAKFIIPMYFISEITKRKKNLDFNAFLMVILISLVPITLILIEPDTGTTVIILTTLVVTFFLTKIRFFYWATPLLVIICLATFAAYNMNHVRNRITIYLHPEKDLKGRGHQPYQAKIAVGSGKVLGRGLGESLQKLDYLPEARSDYIAAIYAEEVGFLGIAILFSLYMCVTYSGFSIAMKSKDKKGFYLACILTFLISFQAFLNLGVVSGLLPSKGVTLPFFSQGGTSLMVNIIAIFLLLSIEKDKKVKKCTKKRSKL</sequence>
<evidence type="ECO:0000256" key="16">
    <source>
        <dbReference type="ARBA" id="ARBA00049902"/>
    </source>
</evidence>
<feature type="transmembrane region" description="Helical" evidence="17">
    <location>
        <begin position="335"/>
        <end position="354"/>
    </location>
</feature>
<evidence type="ECO:0000256" key="5">
    <source>
        <dbReference type="ARBA" id="ARBA00022676"/>
    </source>
</evidence>
<evidence type="ECO:0000256" key="15">
    <source>
        <dbReference type="ARBA" id="ARBA00044770"/>
    </source>
</evidence>
<feature type="transmembrane region" description="Helical" evidence="17">
    <location>
        <begin position="45"/>
        <end position="64"/>
    </location>
</feature>
<dbReference type="NCBIfam" id="TIGR02614">
    <property type="entry name" value="ftsW"/>
    <property type="match status" value="1"/>
</dbReference>
<dbReference type="EMBL" id="LAZR01032817">
    <property type="protein sequence ID" value="KKL49835.1"/>
    <property type="molecule type" value="Genomic_DNA"/>
</dbReference>
<keyword evidence="6" id="KW-0808">Transferase</keyword>
<evidence type="ECO:0000256" key="12">
    <source>
        <dbReference type="ARBA" id="ARBA00023306"/>
    </source>
</evidence>
<keyword evidence="12" id="KW-0131">Cell cycle</keyword>
<evidence type="ECO:0000256" key="1">
    <source>
        <dbReference type="ARBA" id="ARBA00004651"/>
    </source>
</evidence>
<evidence type="ECO:0000256" key="14">
    <source>
        <dbReference type="ARBA" id="ARBA00032370"/>
    </source>
</evidence>
<evidence type="ECO:0000256" key="9">
    <source>
        <dbReference type="ARBA" id="ARBA00022984"/>
    </source>
</evidence>
<keyword evidence="13" id="KW-0961">Cell wall biogenesis/degradation</keyword>
<feature type="transmembrane region" description="Helical" evidence="17">
    <location>
        <begin position="182"/>
        <end position="200"/>
    </location>
</feature>
<keyword evidence="7 17" id="KW-0812">Transmembrane</keyword>
<dbReference type="PANTHER" id="PTHR30474">
    <property type="entry name" value="CELL CYCLE PROTEIN"/>
    <property type="match status" value="1"/>
</dbReference>
<feature type="transmembrane region" description="Helical" evidence="17">
    <location>
        <begin position="301"/>
        <end position="323"/>
    </location>
</feature>
<comment type="catalytic activity">
    <reaction evidence="16">
        <text>[GlcNAc-(1-&gt;4)-Mur2Ac(oyl-L-Ala-gamma-D-Glu-L-Lys-D-Ala-D-Ala)](n)-di-trans,octa-cis-undecaprenyl diphosphate + beta-D-GlcNAc-(1-&gt;4)-Mur2Ac(oyl-L-Ala-gamma-D-Glu-L-Lys-D-Ala-D-Ala)-di-trans,octa-cis-undecaprenyl diphosphate = [GlcNAc-(1-&gt;4)-Mur2Ac(oyl-L-Ala-gamma-D-Glu-L-Lys-D-Ala-D-Ala)](n+1)-di-trans,octa-cis-undecaprenyl diphosphate + di-trans,octa-cis-undecaprenyl diphosphate + H(+)</text>
        <dbReference type="Rhea" id="RHEA:23708"/>
        <dbReference type="Rhea" id="RHEA-COMP:9602"/>
        <dbReference type="Rhea" id="RHEA-COMP:9603"/>
        <dbReference type="ChEBI" id="CHEBI:15378"/>
        <dbReference type="ChEBI" id="CHEBI:58405"/>
        <dbReference type="ChEBI" id="CHEBI:60033"/>
        <dbReference type="ChEBI" id="CHEBI:78435"/>
        <dbReference type="EC" id="2.4.99.28"/>
    </reaction>
</comment>
<evidence type="ECO:0000256" key="10">
    <source>
        <dbReference type="ARBA" id="ARBA00022989"/>
    </source>
</evidence>
<gene>
    <name evidence="18" type="ORF">LCGC14_2311540</name>
</gene>
<evidence type="ECO:0000256" key="13">
    <source>
        <dbReference type="ARBA" id="ARBA00023316"/>
    </source>
</evidence>
<organism evidence="18">
    <name type="scientific">marine sediment metagenome</name>
    <dbReference type="NCBI Taxonomy" id="412755"/>
    <lineage>
        <taxon>unclassified sequences</taxon>
        <taxon>metagenomes</taxon>
        <taxon>ecological metagenomes</taxon>
    </lineage>
</organism>
<keyword evidence="3" id="KW-1003">Cell membrane</keyword>
<keyword evidence="9" id="KW-0573">Peptidoglycan synthesis</keyword>
<keyword evidence="11 17" id="KW-0472">Membrane</keyword>
<protein>
    <recommendedName>
        <fullName evidence="15">peptidoglycan glycosyltransferase</fullName>
        <ecNumber evidence="15">2.4.99.28</ecNumber>
    </recommendedName>
    <alternativeName>
        <fullName evidence="14">Peptidoglycan polymerase</fullName>
    </alternativeName>
</protein>
<evidence type="ECO:0000256" key="17">
    <source>
        <dbReference type="SAM" id="Phobius"/>
    </source>
</evidence>
<dbReference type="GO" id="GO:0051301">
    <property type="term" value="P:cell division"/>
    <property type="evidence" value="ECO:0007669"/>
    <property type="project" value="UniProtKB-KW"/>
</dbReference>
<evidence type="ECO:0000256" key="2">
    <source>
        <dbReference type="ARBA" id="ARBA00004752"/>
    </source>
</evidence>
<dbReference type="GO" id="GO:0005886">
    <property type="term" value="C:plasma membrane"/>
    <property type="evidence" value="ECO:0007669"/>
    <property type="project" value="UniProtKB-SubCell"/>
</dbReference>
<accession>A0A0F9EXW7</accession>
<feature type="transmembrane region" description="Helical" evidence="17">
    <location>
        <begin position="269"/>
        <end position="289"/>
    </location>
</feature>
<feature type="transmembrane region" description="Helical" evidence="17">
    <location>
        <begin position="137"/>
        <end position="155"/>
    </location>
</feature>
<keyword evidence="4" id="KW-0132">Cell division</keyword>
<dbReference type="GO" id="GO:0071555">
    <property type="term" value="P:cell wall organization"/>
    <property type="evidence" value="ECO:0007669"/>
    <property type="project" value="UniProtKB-KW"/>
</dbReference>
<comment type="caution">
    <text evidence="18">The sequence shown here is derived from an EMBL/GenBank/DDBJ whole genome shotgun (WGS) entry which is preliminary data.</text>
</comment>
<keyword evidence="8" id="KW-0133">Cell shape</keyword>
<dbReference type="Pfam" id="PF01098">
    <property type="entry name" value="FTSW_RODA_SPOVE"/>
    <property type="match status" value="1"/>
</dbReference>
<keyword evidence="10 17" id="KW-1133">Transmembrane helix</keyword>
<dbReference type="GO" id="GO:0032153">
    <property type="term" value="C:cell division site"/>
    <property type="evidence" value="ECO:0007669"/>
    <property type="project" value="TreeGrafter"/>
</dbReference>
<feature type="transmembrane region" description="Helical" evidence="17">
    <location>
        <begin position="102"/>
        <end position="125"/>
    </location>
</feature>
<evidence type="ECO:0000313" key="18">
    <source>
        <dbReference type="EMBL" id="KKL49835.1"/>
    </source>
</evidence>